<dbReference type="PANTHER" id="PTHR33169:SF14">
    <property type="entry name" value="TRANSCRIPTIONAL REGULATOR RV3488"/>
    <property type="match status" value="1"/>
</dbReference>
<feature type="domain" description="Transcription regulator PadR N-terminal" evidence="1">
    <location>
        <begin position="20"/>
        <end position="88"/>
    </location>
</feature>
<proteinExistence type="predicted"/>
<comment type="caution">
    <text evidence="2">The sequence shown here is derived from an EMBL/GenBank/DDBJ whole genome shotgun (WGS) entry which is preliminary data.</text>
</comment>
<dbReference type="InterPro" id="IPR036390">
    <property type="entry name" value="WH_DNA-bd_sf"/>
</dbReference>
<dbReference type="Gene3D" id="1.10.10.10">
    <property type="entry name" value="Winged helix-like DNA-binding domain superfamily/Winged helix DNA-binding domain"/>
    <property type="match status" value="1"/>
</dbReference>
<evidence type="ECO:0000259" key="1">
    <source>
        <dbReference type="Pfam" id="PF03551"/>
    </source>
</evidence>
<organism evidence="2 3">
    <name type="scientific">Flagellimonas chongwuensis</name>
    <dbReference type="NCBI Taxonomy" id="2697365"/>
    <lineage>
        <taxon>Bacteria</taxon>
        <taxon>Pseudomonadati</taxon>
        <taxon>Bacteroidota</taxon>
        <taxon>Flavobacteriia</taxon>
        <taxon>Flavobacteriales</taxon>
        <taxon>Flavobacteriaceae</taxon>
        <taxon>Flagellimonas</taxon>
    </lineage>
</organism>
<keyword evidence="3" id="KW-1185">Reference proteome</keyword>
<dbReference type="InterPro" id="IPR036388">
    <property type="entry name" value="WH-like_DNA-bd_sf"/>
</dbReference>
<gene>
    <name evidence="2" type="ORF">GUA46_09430</name>
</gene>
<dbReference type="SUPFAM" id="SSF46785">
    <property type="entry name" value="Winged helix' DNA-binding domain"/>
    <property type="match status" value="1"/>
</dbReference>
<name>A0A850NEU3_9FLAO</name>
<protein>
    <submittedName>
        <fullName evidence="2">PadR family transcriptional regulator</fullName>
    </submittedName>
</protein>
<dbReference type="PANTHER" id="PTHR33169">
    <property type="entry name" value="PADR-FAMILY TRANSCRIPTIONAL REGULATOR"/>
    <property type="match status" value="1"/>
</dbReference>
<dbReference type="RefSeq" id="WP_176620284.1">
    <property type="nucleotide sequence ID" value="NZ_WYET01000004.1"/>
</dbReference>
<dbReference type="AlphaFoldDB" id="A0A850NEU3"/>
<dbReference type="Pfam" id="PF03551">
    <property type="entry name" value="PadR"/>
    <property type="match status" value="1"/>
</dbReference>
<evidence type="ECO:0000313" key="2">
    <source>
        <dbReference type="EMBL" id="NVN18564.1"/>
    </source>
</evidence>
<dbReference type="InterPro" id="IPR005149">
    <property type="entry name" value="Tscrpt_reg_PadR_N"/>
</dbReference>
<dbReference type="Proteomes" id="UP000558089">
    <property type="component" value="Unassembled WGS sequence"/>
</dbReference>
<dbReference type="EMBL" id="WYET01000004">
    <property type="protein sequence ID" value="NVN18564.1"/>
    <property type="molecule type" value="Genomic_DNA"/>
</dbReference>
<sequence>MNKSTLGEFEEIVLLIVAILSGDAYSVTIISEIEERLDRNVSLGAVQTVLKRLEKKGLLTSDLGDATNERGGKRKRLYEITAEGQELLDLNKAQRNSLWNAIPKLSFNF</sequence>
<evidence type="ECO:0000313" key="3">
    <source>
        <dbReference type="Proteomes" id="UP000558089"/>
    </source>
</evidence>
<dbReference type="InterPro" id="IPR052509">
    <property type="entry name" value="Metal_resp_DNA-bind_regulator"/>
</dbReference>
<reference evidence="2 3" key="1">
    <citation type="submission" date="2020-01" db="EMBL/GenBank/DDBJ databases">
        <title>Draft Genome Analysis of Muricauda sp. HICW Isolated from coastal seawater of PR China.</title>
        <authorList>
            <person name="Chen M.-X."/>
        </authorList>
    </citation>
    <scope>NUCLEOTIDE SEQUENCE [LARGE SCALE GENOMIC DNA]</scope>
    <source>
        <strain evidence="2 3">HICW</strain>
    </source>
</reference>
<accession>A0A850NEU3</accession>